<evidence type="ECO:0000256" key="2">
    <source>
        <dbReference type="ARBA" id="ARBA00022840"/>
    </source>
</evidence>
<dbReference type="InterPro" id="IPR001054">
    <property type="entry name" value="A/G_cyclase"/>
</dbReference>
<dbReference type="GO" id="GO:0005524">
    <property type="term" value="F:ATP binding"/>
    <property type="evidence" value="ECO:0007669"/>
    <property type="project" value="UniProtKB-KW"/>
</dbReference>
<organism evidence="5 6">
    <name type="scientific">Paramuricea clavata</name>
    <name type="common">Red gorgonian</name>
    <name type="synonym">Violescent sea-whip</name>
    <dbReference type="NCBI Taxonomy" id="317549"/>
    <lineage>
        <taxon>Eukaryota</taxon>
        <taxon>Metazoa</taxon>
        <taxon>Cnidaria</taxon>
        <taxon>Anthozoa</taxon>
        <taxon>Octocorallia</taxon>
        <taxon>Malacalcyonacea</taxon>
        <taxon>Plexauridae</taxon>
        <taxon>Paramuricea</taxon>
    </lineage>
</organism>
<gene>
    <name evidence="5" type="ORF">PACLA_8A020007</name>
</gene>
<dbReference type="EMBL" id="CACRXK020000003">
    <property type="protein sequence ID" value="CAB3976598.1"/>
    <property type="molecule type" value="Genomic_DNA"/>
</dbReference>
<evidence type="ECO:0000256" key="3">
    <source>
        <dbReference type="ARBA" id="ARBA00023239"/>
    </source>
</evidence>
<keyword evidence="6" id="KW-1185">Reference proteome</keyword>
<protein>
    <submittedName>
        <fullName evidence="5">Soluble adenylyl cyclase</fullName>
    </submittedName>
</protein>
<dbReference type="Gene3D" id="3.40.50.300">
    <property type="entry name" value="P-loop containing nucleotide triphosphate hydrolases"/>
    <property type="match status" value="1"/>
</dbReference>
<dbReference type="Gene3D" id="3.30.70.1230">
    <property type="entry name" value="Nucleotide cyclase"/>
    <property type="match status" value="2"/>
</dbReference>
<dbReference type="InterPro" id="IPR027417">
    <property type="entry name" value="P-loop_NTPase"/>
</dbReference>
<dbReference type="PANTHER" id="PTHR16305">
    <property type="entry name" value="TESTICULAR SOLUBLE ADENYLYL CYCLASE"/>
    <property type="match status" value="1"/>
</dbReference>
<keyword evidence="3" id="KW-0456">Lyase</keyword>
<accession>A0A6S7FCE7</accession>
<dbReference type="GO" id="GO:0035556">
    <property type="term" value="P:intracellular signal transduction"/>
    <property type="evidence" value="ECO:0007669"/>
    <property type="project" value="InterPro"/>
</dbReference>
<keyword evidence="1" id="KW-0547">Nucleotide-binding</keyword>
<dbReference type="CDD" id="cd07302">
    <property type="entry name" value="CHD"/>
    <property type="match status" value="2"/>
</dbReference>
<feature type="region of interest" description="Disordered" evidence="4">
    <location>
        <begin position="855"/>
        <end position="913"/>
    </location>
</feature>
<dbReference type="PROSITE" id="PS50125">
    <property type="entry name" value="GUANYLATE_CYCLASE_2"/>
    <property type="match status" value="2"/>
</dbReference>
<dbReference type="Pfam" id="PF13191">
    <property type="entry name" value="AAA_16"/>
    <property type="match status" value="1"/>
</dbReference>
<sequence length="1458" mass="163323">MEDKSQVKSLSSDPFGSELEENDPKEEVEVARDTIAVQQLLTHVPDIVIKCDHKKQVPYVEQFRGVCLFADISGFTSLCEKYSNLSTCGTDELSATLNNYLGKIVEGILRNGGDVLKFAGDALFAIWRIEDTTSSITPLVNSATMCSLSIQEECDNYMTDVGVLLRVKTAVAVGVFYVTYVGLYDSKQFDMSGPAIDDANTAEKWAEPGSVVLSQLAWDNCEHALFIHELIEDGHHYKVLGVKHQDVIPPCELTNMSYLLGSMSGVLTAHSMRLTTPSIAKRALGPHLGEFYEKFFPYWKCPKIFCNTRKGRKEMIVDKVKVSSGIAGLMSYDPDARLLMYSKLTDEEVDDLRAYVPRPVLFKIDHHQDLDWLSEMRQVSVLFVNMSLPHNVYDAAQAVQKAYEVIYETVRRLKGNLNKVFSFDKGCTFVVIFGLPGDKHDDDPARAVIAGYRIMEILHTILEITNESIGITTGRAFCGVVGHLDRHEYTVIGSKVNMAARLMMNYPSIVSCDEETYKAAITKLNKQDFESLPFKPLKGIADPGVIREYNKDHDRITEEDDEFDYPILGREKEQQMFRGILHDVKAEDSHLDSKGKFVLIVGDTGIGKTRMLEEFMDVAENEEFRMDFVEADMAHSQTPFYVVQNLITTLLQLEGCNSVSDREAKILDYIEDEDLKTELCLLNDLLGTHAPGHAKLIHMDDNTVAEHQHMLLFEIVHQVVLKEPCIFAVENGHFIDNESWNFLEDLVSDSHAILVMTIKPLNTVTNIPESAKRLIADTQTVKMTLGGLPADLMIDMACQFLDVTCIPRDLETIIREKSHGVASWCEQLVKDMLFSNYIKIVSDKDVIIQEESEIPSESTNLAEAIPLPSSRPCTPVVPESNPKPIEVESYPSRPGSAMSRASFSGTPPANRPLSALRRKSMSIVKTLTTLRRGSVATTAGEDGDFEEYRKQRRSSTPAVDDFERPESMFKRKRRSSSVPAKSIRFEDDDIDDEIFTGNDIIPLEQPHMPPLVTGQNEWPSESRDKGTRVLTPIPRYFLSPDYFVYARTDALVPDIHNMCIVTPGQDLTKIPVPESLREMVLARFDRLPPLEKVVLKCSSILGDCFPSELVAAIVPRSAAAQVDLALYHLLKERILECATLAHQHQNAHNHHGFIDTTHAHTQHHHHHHHHHITSACSDMVPCGCYGNEGTKVVNLTKYLTTNKLKKSCLYLKFSNNCVQETTYALWLKKQREGLHQKTAMHLESQAHKCRSCGGGAFLPYSKKTEQEPTGGKPSMTTGRSAVHFSSDAAKRRSSRLIREKVQEQGAFISRVTERVTISESVGAGPRPRTIRDDVMMMGVNLKAEHEKTHRDERNMQHHSVAPVLVSTGEVHNGSASDRTEACQGPDHQLLKFVEGASNIKLSEDIEAESDFDETNQALAGVNMSKCECADILASVFPQLVMHWSAAGNKLKTFRLYSV</sequence>
<name>A0A6S7FCE7_PARCT</name>
<dbReference type="InterPro" id="IPR029787">
    <property type="entry name" value="Nucleotide_cyclase"/>
</dbReference>
<dbReference type="Pfam" id="PF00211">
    <property type="entry name" value="Guanylate_cyc"/>
    <property type="match status" value="2"/>
</dbReference>
<reference evidence="5" key="1">
    <citation type="submission" date="2020-04" db="EMBL/GenBank/DDBJ databases">
        <authorList>
            <person name="Alioto T."/>
            <person name="Alioto T."/>
            <person name="Gomez Garrido J."/>
        </authorList>
    </citation>
    <scope>NUCLEOTIDE SEQUENCE</scope>
    <source>
        <strain evidence="5">A484AB</strain>
    </source>
</reference>
<feature type="region of interest" description="Disordered" evidence="4">
    <location>
        <begin position="1260"/>
        <end position="1293"/>
    </location>
</feature>
<dbReference type="Proteomes" id="UP001152795">
    <property type="component" value="Unassembled WGS sequence"/>
</dbReference>
<dbReference type="FunFam" id="3.30.70.1230:FF:000021">
    <property type="entry name" value="Adenylate cyclase type 10"/>
    <property type="match status" value="1"/>
</dbReference>
<evidence type="ECO:0000313" key="6">
    <source>
        <dbReference type="Proteomes" id="UP001152795"/>
    </source>
</evidence>
<dbReference type="GO" id="GO:0009190">
    <property type="term" value="P:cyclic nucleotide biosynthetic process"/>
    <property type="evidence" value="ECO:0007669"/>
    <property type="project" value="InterPro"/>
</dbReference>
<dbReference type="FunFam" id="3.30.70.1230:FF:000017">
    <property type="entry name" value="Adenylate cyclase type 10"/>
    <property type="match status" value="1"/>
</dbReference>
<comment type="caution">
    <text evidence="5">The sequence shown here is derived from an EMBL/GenBank/DDBJ whole genome shotgun (WGS) entry which is preliminary data.</text>
</comment>
<evidence type="ECO:0000313" key="5">
    <source>
        <dbReference type="EMBL" id="CAB3976598.1"/>
    </source>
</evidence>
<dbReference type="GO" id="GO:0004016">
    <property type="term" value="F:adenylate cyclase activity"/>
    <property type="evidence" value="ECO:0007669"/>
    <property type="project" value="TreeGrafter"/>
</dbReference>
<dbReference type="GO" id="GO:0005737">
    <property type="term" value="C:cytoplasm"/>
    <property type="evidence" value="ECO:0007669"/>
    <property type="project" value="TreeGrafter"/>
</dbReference>
<proteinExistence type="predicted"/>
<evidence type="ECO:0000256" key="4">
    <source>
        <dbReference type="SAM" id="MobiDB-lite"/>
    </source>
</evidence>
<feature type="region of interest" description="Disordered" evidence="4">
    <location>
        <begin position="1"/>
        <end position="27"/>
    </location>
</feature>
<dbReference type="SUPFAM" id="SSF52540">
    <property type="entry name" value="P-loop containing nucleoside triphosphate hydrolases"/>
    <property type="match status" value="1"/>
</dbReference>
<dbReference type="SUPFAM" id="SSF55073">
    <property type="entry name" value="Nucleotide cyclase"/>
    <property type="match status" value="2"/>
</dbReference>
<keyword evidence="2" id="KW-0067">ATP-binding</keyword>
<dbReference type="OrthoDB" id="194468at2759"/>
<evidence type="ECO:0000256" key="1">
    <source>
        <dbReference type="ARBA" id="ARBA00022741"/>
    </source>
</evidence>
<dbReference type="PANTHER" id="PTHR16305:SF28">
    <property type="entry name" value="GUANYLATE CYCLASE DOMAIN-CONTAINING PROTEIN"/>
    <property type="match status" value="1"/>
</dbReference>
<dbReference type="InterPro" id="IPR041664">
    <property type="entry name" value="AAA_16"/>
</dbReference>